<organism evidence="2 3">
    <name type="scientific">Cystobacter fuscus</name>
    <dbReference type="NCBI Taxonomy" id="43"/>
    <lineage>
        <taxon>Bacteria</taxon>
        <taxon>Pseudomonadati</taxon>
        <taxon>Myxococcota</taxon>
        <taxon>Myxococcia</taxon>
        <taxon>Myxococcales</taxon>
        <taxon>Cystobacterineae</taxon>
        <taxon>Archangiaceae</taxon>
        <taxon>Cystobacter</taxon>
    </lineage>
</organism>
<proteinExistence type="predicted"/>
<evidence type="ECO:0000256" key="1">
    <source>
        <dbReference type="SAM" id="MobiDB-lite"/>
    </source>
</evidence>
<feature type="region of interest" description="Disordered" evidence="1">
    <location>
        <begin position="26"/>
        <end position="226"/>
    </location>
</feature>
<feature type="compositionally biased region" description="Basic residues" evidence="1">
    <location>
        <begin position="67"/>
        <end position="77"/>
    </location>
</feature>
<dbReference type="Proteomes" id="UP000217257">
    <property type="component" value="Chromosome"/>
</dbReference>
<gene>
    <name evidence="2" type="ORF">CYFUS_008564</name>
</gene>
<name>A0A250JGR7_9BACT</name>
<dbReference type="AlphaFoldDB" id="A0A250JGR7"/>
<dbReference type="KEGG" id="cfus:CYFUS_008564"/>
<feature type="compositionally biased region" description="Basic residues" evidence="1">
    <location>
        <begin position="167"/>
        <end position="177"/>
    </location>
</feature>
<evidence type="ECO:0000313" key="3">
    <source>
        <dbReference type="Proteomes" id="UP000217257"/>
    </source>
</evidence>
<sequence>MSRGAAPQVLTCRGEGRAACPSNLGRERRQRIGCNGTRKGRWLQERRNRYSGGSRGTAQRAGDGLQRRRNGWRRGMGRRTGQPRSGALALHQRLPQFQAPRSATGAPTRRVRGRRQGAAAPARTSHGEPPPSRMPGGGHEERQKRRGVPWTWRIQGERLPAFGSWRPTRRQQGHGKGWRAPGTQKAPPGADGHWRGATAQVGPWSASGGRPRQPRHSAPATSSQSR</sequence>
<protein>
    <submittedName>
        <fullName evidence="2">Uncharacterized protein</fullName>
    </submittedName>
</protein>
<evidence type="ECO:0000313" key="2">
    <source>
        <dbReference type="EMBL" id="ATB43085.1"/>
    </source>
</evidence>
<accession>A0A250JGR7</accession>
<dbReference type="EMBL" id="CP022098">
    <property type="protein sequence ID" value="ATB43085.1"/>
    <property type="molecule type" value="Genomic_DNA"/>
</dbReference>
<reference evidence="2 3" key="1">
    <citation type="submission" date="2017-06" db="EMBL/GenBank/DDBJ databases">
        <title>Sequencing and comparative analysis of myxobacterial genomes.</title>
        <authorList>
            <person name="Rupp O."/>
            <person name="Goesmann A."/>
            <person name="Sogaard-Andersen L."/>
        </authorList>
    </citation>
    <scope>NUCLEOTIDE SEQUENCE [LARGE SCALE GENOMIC DNA]</scope>
    <source>
        <strain evidence="2 3">DSM 52655</strain>
    </source>
</reference>